<feature type="transmembrane region" description="Helical" evidence="7">
    <location>
        <begin position="50"/>
        <end position="71"/>
    </location>
</feature>
<dbReference type="InterPro" id="IPR051311">
    <property type="entry name" value="DedA_domain"/>
</dbReference>
<gene>
    <name evidence="9" type="ORF">IQ260_02105</name>
</gene>
<evidence type="ECO:0000256" key="4">
    <source>
        <dbReference type="ARBA" id="ARBA00022692"/>
    </source>
</evidence>
<evidence type="ECO:0000313" key="10">
    <source>
        <dbReference type="Proteomes" id="UP000615026"/>
    </source>
</evidence>
<dbReference type="EMBL" id="JADEXP010000008">
    <property type="protein sequence ID" value="MBE9065441.1"/>
    <property type="molecule type" value="Genomic_DNA"/>
</dbReference>
<comment type="caution">
    <text evidence="9">The sequence shown here is derived from an EMBL/GenBank/DDBJ whole genome shotgun (WGS) entry which is preliminary data.</text>
</comment>
<dbReference type="PANTHER" id="PTHR42709">
    <property type="entry name" value="ALKALINE PHOSPHATASE LIKE PROTEIN"/>
    <property type="match status" value="1"/>
</dbReference>
<name>A0A928ZSM4_LEPEC</name>
<keyword evidence="6 7" id="KW-0472">Membrane</keyword>
<feature type="transmembrane region" description="Helical" evidence="7">
    <location>
        <begin position="170"/>
        <end position="195"/>
    </location>
</feature>
<evidence type="ECO:0000256" key="5">
    <source>
        <dbReference type="ARBA" id="ARBA00022989"/>
    </source>
</evidence>
<feature type="transmembrane region" description="Helical" evidence="7">
    <location>
        <begin position="141"/>
        <end position="164"/>
    </location>
</feature>
<evidence type="ECO:0000256" key="1">
    <source>
        <dbReference type="ARBA" id="ARBA00004651"/>
    </source>
</evidence>
<dbReference type="AlphaFoldDB" id="A0A928ZSM4"/>
<evidence type="ECO:0000259" key="8">
    <source>
        <dbReference type="Pfam" id="PF09335"/>
    </source>
</evidence>
<keyword evidence="4 7" id="KW-0812">Transmembrane</keyword>
<evidence type="ECO:0000313" key="9">
    <source>
        <dbReference type="EMBL" id="MBE9065441.1"/>
    </source>
</evidence>
<evidence type="ECO:0000256" key="6">
    <source>
        <dbReference type="ARBA" id="ARBA00023136"/>
    </source>
</evidence>
<dbReference type="Pfam" id="PF09335">
    <property type="entry name" value="VTT_dom"/>
    <property type="match status" value="1"/>
</dbReference>
<comment type="subcellular location">
    <subcellularLocation>
        <location evidence="1">Cell membrane</location>
        <topology evidence="1">Multi-pass membrane protein</topology>
    </subcellularLocation>
</comment>
<reference evidence="9" key="1">
    <citation type="submission" date="2020-10" db="EMBL/GenBank/DDBJ databases">
        <authorList>
            <person name="Castelo-Branco R."/>
            <person name="Eusebio N."/>
            <person name="Adriana R."/>
            <person name="Vieira A."/>
            <person name="Brugerolle De Fraissinette N."/>
            <person name="Rezende De Castro R."/>
            <person name="Schneider M.P."/>
            <person name="Vasconcelos V."/>
            <person name="Leao P.N."/>
        </authorList>
    </citation>
    <scope>NUCLEOTIDE SEQUENCE</scope>
    <source>
        <strain evidence="9">LEGE 11479</strain>
    </source>
</reference>
<dbReference type="GO" id="GO:0005886">
    <property type="term" value="C:plasma membrane"/>
    <property type="evidence" value="ECO:0007669"/>
    <property type="project" value="UniProtKB-SubCell"/>
</dbReference>
<dbReference type="Proteomes" id="UP000615026">
    <property type="component" value="Unassembled WGS sequence"/>
</dbReference>
<dbReference type="InterPro" id="IPR032816">
    <property type="entry name" value="VTT_dom"/>
</dbReference>
<protein>
    <submittedName>
        <fullName evidence="9">DedA family protein</fullName>
    </submittedName>
</protein>
<comment type="similarity">
    <text evidence="2">Belongs to the DedA family.</text>
</comment>
<feature type="transmembrane region" description="Helical" evidence="7">
    <location>
        <begin position="12"/>
        <end position="30"/>
    </location>
</feature>
<evidence type="ECO:0000256" key="7">
    <source>
        <dbReference type="SAM" id="Phobius"/>
    </source>
</evidence>
<feature type="domain" description="VTT" evidence="8">
    <location>
        <begin position="30"/>
        <end position="161"/>
    </location>
</feature>
<accession>A0A928ZSM4</accession>
<proteinExistence type="inferred from homology"/>
<dbReference type="PANTHER" id="PTHR42709:SF6">
    <property type="entry name" value="UNDECAPRENYL PHOSPHATE TRANSPORTER A"/>
    <property type="match status" value="1"/>
</dbReference>
<organism evidence="9 10">
    <name type="scientific">Leptolyngbya cf. ectocarpi LEGE 11479</name>
    <dbReference type="NCBI Taxonomy" id="1828722"/>
    <lineage>
        <taxon>Bacteria</taxon>
        <taxon>Bacillati</taxon>
        <taxon>Cyanobacteriota</taxon>
        <taxon>Cyanophyceae</taxon>
        <taxon>Leptolyngbyales</taxon>
        <taxon>Leptolyngbyaceae</taxon>
        <taxon>Leptolyngbya group</taxon>
        <taxon>Leptolyngbya</taxon>
    </lineage>
</organism>
<keyword evidence="5 7" id="KW-1133">Transmembrane helix</keyword>
<evidence type="ECO:0000256" key="3">
    <source>
        <dbReference type="ARBA" id="ARBA00022475"/>
    </source>
</evidence>
<evidence type="ECO:0000256" key="2">
    <source>
        <dbReference type="ARBA" id="ARBA00010792"/>
    </source>
</evidence>
<sequence length="206" mass="22510">MLERLTDVIAQSGYWGIALLMLLENVIPPIPSEVIMPLAGFSVARGEMSMAGAIAAGTVGTVLGALVWFYIGRLLGPRRIQRLAQRYGKWLGISGKDVMAVQKWFGQRGGYWSIALGRLLPSIRTYISVPAGIAKMSLVPFVFFSTLGSVIWVTLLTSAGYYLGDNYEQIGVILGSASKIISILLVTSLVGWLVYRWYQQRTSATS</sequence>
<keyword evidence="3" id="KW-1003">Cell membrane</keyword>
<keyword evidence="10" id="KW-1185">Reference proteome</keyword>